<keyword evidence="9" id="KW-1185">Reference proteome</keyword>
<dbReference type="PROSITE" id="PS51221">
    <property type="entry name" value="TTL"/>
    <property type="match status" value="1"/>
</dbReference>
<feature type="compositionally biased region" description="Low complexity" evidence="7">
    <location>
        <begin position="447"/>
        <end position="463"/>
    </location>
</feature>
<dbReference type="InterPro" id="IPR004344">
    <property type="entry name" value="TTL/TTLL_fam"/>
</dbReference>
<dbReference type="PANTHER" id="PTHR12241:SF39">
    <property type="entry name" value="TUBULIN POLYGLUTAMYLASE TTLL9-RELATED"/>
    <property type="match status" value="1"/>
</dbReference>
<keyword evidence="4" id="KW-0067">ATP-binding</keyword>
<evidence type="ECO:0000256" key="2">
    <source>
        <dbReference type="ARBA" id="ARBA00022598"/>
    </source>
</evidence>
<proteinExistence type="inferred from homology"/>
<name>A0ABY8UP93_TETOB</name>
<dbReference type="EMBL" id="CP126221">
    <property type="protein sequence ID" value="WIA22096.1"/>
    <property type="molecule type" value="Genomic_DNA"/>
</dbReference>
<dbReference type="Gene3D" id="3.30.470.20">
    <property type="entry name" value="ATP-grasp fold, B domain"/>
    <property type="match status" value="1"/>
</dbReference>
<comment type="similarity">
    <text evidence="1">Belongs to the tubulin--tyrosine ligase family.</text>
</comment>
<reference evidence="8 9" key="1">
    <citation type="submission" date="2023-05" db="EMBL/GenBank/DDBJ databases">
        <title>A 100% complete, gapless, phased diploid assembly of the Scenedesmus obliquus UTEX 3031 genome.</title>
        <authorList>
            <person name="Biondi T.C."/>
            <person name="Hanschen E.R."/>
            <person name="Kwon T."/>
            <person name="Eng W."/>
            <person name="Kruse C.P.S."/>
            <person name="Koehler S.I."/>
            <person name="Kunde Y."/>
            <person name="Gleasner C.D."/>
            <person name="You Mak K.T."/>
            <person name="Polle J."/>
            <person name="Hovde B.T."/>
            <person name="Starkenburg S.R."/>
        </authorList>
    </citation>
    <scope>NUCLEOTIDE SEQUENCE [LARGE SCALE GENOMIC DNA]</scope>
    <source>
        <strain evidence="8 9">DOE0152z</strain>
    </source>
</reference>
<feature type="coiled-coil region" evidence="6">
    <location>
        <begin position="78"/>
        <end position="105"/>
    </location>
</feature>
<dbReference type="Pfam" id="PF03133">
    <property type="entry name" value="TTL"/>
    <property type="match status" value="1"/>
</dbReference>
<evidence type="ECO:0000313" key="8">
    <source>
        <dbReference type="EMBL" id="WIA22096.1"/>
    </source>
</evidence>
<accession>A0ABY8UP93</accession>
<feature type="region of interest" description="Disordered" evidence="7">
    <location>
        <begin position="415"/>
        <end position="463"/>
    </location>
</feature>
<keyword evidence="2" id="KW-0436">Ligase</keyword>
<gene>
    <name evidence="8" type="ORF">OEZ85_004438</name>
</gene>
<evidence type="ECO:0000256" key="6">
    <source>
        <dbReference type="SAM" id="Coils"/>
    </source>
</evidence>
<organism evidence="8 9">
    <name type="scientific">Tetradesmus obliquus</name>
    <name type="common">Green alga</name>
    <name type="synonym">Acutodesmus obliquus</name>
    <dbReference type="NCBI Taxonomy" id="3088"/>
    <lineage>
        <taxon>Eukaryota</taxon>
        <taxon>Viridiplantae</taxon>
        <taxon>Chlorophyta</taxon>
        <taxon>core chlorophytes</taxon>
        <taxon>Chlorophyceae</taxon>
        <taxon>CS clade</taxon>
        <taxon>Sphaeropleales</taxon>
        <taxon>Scenedesmaceae</taxon>
        <taxon>Tetradesmus</taxon>
    </lineage>
</organism>
<protein>
    <recommendedName>
        <fullName evidence="5">Tubulin--tyrosine ligase-like protein 9</fullName>
    </recommendedName>
</protein>
<evidence type="ECO:0000256" key="7">
    <source>
        <dbReference type="SAM" id="MobiDB-lite"/>
    </source>
</evidence>
<evidence type="ECO:0000256" key="4">
    <source>
        <dbReference type="ARBA" id="ARBA00022840"/>
    </source>
</evidence>
<evidence type="ECO:0000256" key="3">
    <source>
        <dbReference type="ARBA" id="ARBA00022741"/>
    </source>
</evidence>
<evidence type="ECO:0000313" key="9">
    <source>
        <dbReference type="Proteomes" id="UP001244341"/>
    </source>
</evidence>
<keyword evidence="3" id="KW-0547">Nucleotide-binding</keyword>
<dbReference type="PANTHER" id="PTHR12241">
    <property type="entry name" value="TUBULIN POLYGLUTAMYLASE"/>
    <property type="match status" value="1"/>
</dbReference>
<sequence>MSSSRQPNSRPPGPIVWRSSLKNTIYDVLKARKDWVETEHETEWDFFWADKGWIHHELDKVHLHDWQRINHFPNHYELTRKDLLVKNLKRTKRQLEREDRGAEAAGYGFFPLTFVVPSEYRMFVEEFKRSGGTWIMKPIGRAQGQGIFLFNKLSQISDWRRDHTWKPDDEAAAETYLAQRYVDSPYLVGGKKFDLRIYALVTSYNPLRVYLYRSGFARFTNSRFSMKKEDISNTYIHLTNVAIQKHAPNFDRGKGMKWPIRSLRTYLNTRHGPEATNELFNSIQNVILRALLAVQPSMINDKHCFELYGYDVLIDSNLKPWLLEVNASPSLTASDKVDWTLKFGMLNDMLDIVDVEGKREPGKYPSKQGGFDLIWDNGPINQFDKPTSLPTMLGCFNFRDQNQLRRSLAELAAEDAAQQQQQGAGAGSGGATARLRKSTSSVAAGDAGRQQGLAASAASQLGM</sequence>
<keyword evidence="6" id="KW-0175">Coiled coil</keyword>
<dbReference type="SUPFAM" id="SSF56059">
    <property type="entry name" value="Glutathione synthetase ATP-binding domain-like"/>
    <property type="match status" value="1"/>
</dbReference>
<dbReference type="Proteomes" id="UP001244341">
    <property type="component" value="Chromosome 14b"/>
</dbReference>
<evidence type="ECO:0000256" key="1">
    <source>
        <dbReference type="ARBA" id="ARBA00006820"/>
    </source>
</evidence>
<evidence type="ECO:0000256" key="5">
    <source>
        <dbReference type="ARBA" id="ARBA00030445"/>
    </source>
</evidence>